<dbReference type="GO" id="GO:0009253">
    <property type="term" value="P:peptidoglycan catabolic process"/>
    <property type="evidence" value="ECO:0007669"/>
    <property type="project" value="InterPro"/>
</dbReference>
<protein>
    <recommendedName>
        <fullName evidence="4">MurNAc-LAA domain-containing protein</fullName>
    </recommendedName>
</protein>
<dbReference type="Gene3D" id="1.10.101.10">
    <property type="entry name" value="PGBD-like superfamily/PGBD"/>
    <property type="match status" value="7"/>
</dbReference>
<dbReference type="GO" id="GO:0030288">
    <property type="term" value="C:outer membrane-bounded periplasmic space"/>
    <property type="evidence" value="ECO:0007669"/>
    <property type="project" value="TreeGrafter"/>
</dbReference>
<evidence type="ECO:0000256" key="1">
    <source>
        <dbReference type="ARBA" id="ARBA00022801"/>
    </source>
</evidence>
<dbReference type="PANTHER" id="PTHR30404">
    <property type="entry name" value="N-ACETYLMURAMOYL-L-ALANINE AMIDASE"/>
    <property type="match status" value="1"/>
</dbReference>
<keyword evidence="3" id="KW-0732">Signal</keyword>
<reference evidence="5 6" key="1">
    <citation type="submission" date="2019-07" db="EMBL/GenBank/DDBJ databases">
        <title>Whole genome shotgun sequence of Cerasibacillus quisquiliarum NBRC 102429.</title>
        <authorList>
            <person name="Hosoyama A."/>
            <person name="Uohara A."/>
            <person name="Ohji S."/>
            <person name="Ichikawa N."/>
        </authorList>
    </citation>
    <scope>NUCLEOTIDE SEQUENCE [LARGE SCALE GENOMIC DNA]</scope>
    <source>
        <strain evidence="5 6">NBRC 102429</strain>
    </source>
</reference>
<dbReference type="InterPro" id="IPR036365">
    <property type="entry name" value="PGBD-like_sf"/>
</dbReference>
<feature type="region of interest" description="Disordered" evidence="2">
    <location>
        <begin position="30"/>
        <end position="94"/>
    </location>
</feature>
<dbReference type="InterPro" id="IPR002508">
    <property type="entry name" value="MurNAc-LAA_cat"/>
</dbReference>
<keyword evidence="1" id="KW-0378">Hydrolase</keyword>
<sequence length="768" mass="88356">MRRAIPVFITIFLIASHPITVAANQFEKKDSTLEEEQKMEQEGEHYSPHSQEVDDKSTEDHVNKEILVEEDDQGGEIDSDSSREIREKQDSTKVRSKTKKVTTVFPLAKGDRHNRVIEVKKMLNGLDFGGIKVTDFFGSFTEKRIRQFQEFIDIPVTGQVDEETFVKLEEYYHYPFRKGVRHPQTINLKKKLNRLGFGNIRVTELYGSFTVKKVEDFQKYYDLKVTGIADEETIDKIDELLNNSLQKGSHSDQLISLKKKMNWMGYGNILVTPYFGSFMEKKLKDFQKDYCLPVNGLIDDITGQKIDEAFNQSMKRGARHNGVLKLKRQLNYLGFGNIKETTLFGSFTAKKVKEFQIYYGLNTTGQSDLEMLDYLDELINSPYQKGKRHKNIKNFKRQLNELGFGNIKMTTFFGSFMEKRLKEFQKHYGLKVTGIIDEPTERALNEASATVLKKGIRHQDVIQLKKDLNRLGFGNIKVSTLYGSFMEKRVKEFQRHYGLNITGIADAKTLDKMSEILSSPLQKGKRHPDTIKLKENLNRLGFGKIKETSYFGDFMEKKVKEFQRRNNLPVSGIIDEITYDRINNGVVRIFIDPGHGGHDPGAMAFGLNEKDVVLDIALQTAQSLLNNYYGVDVKLSRVTDTFIKLENRAKMANDWGATYFISIHNNSFNGYASGFETYIHNGNVSSFTKEKQNQIHNYLIRQLKVNDRGKKKANFNVLRNTEMPAILVEYLFIDNRVENLKLASSNYRKLLGTYTADALAKAFDLRNK</sequence>
<proteinExistence type="predicted"/>
<dbReference type="SMART" id="SM00646">
    <property type="entry name" value="Ami_3"/>
    <property type="match status" value="1"/>
</dbReference>
<feature type="compositionally biased region" description="Basic and acidic residues" evidence="2">
    <location>
        <begin position="80"/>
        <end position="93"/>
    </location>
</feature>
<dbReference type="Gene3D" id="3.40.630.40">
    <property type="entry name" value="Zn-dependent exopeptidases"/>
    <property type="match status" value="1"/>
</dbReference>
<feature type="signal peptide" evidence="3">
    <location>
        <begin position="1"/>
        <end position="22"/>
    </location>
</feature>
<gene>
    <name evidence="5" type="ORF">CQU01_24630</name>
</gene>
<dbReference type="Proteomes" id="UP000321491">
    <property type="component" value="Unassembled WGS sequence"/>
</dbReference>
<dbReference type="SUPFAM" id="SSF53187">
    <property type="entry name" value="Zn-dependent exopeptidases"/>
    <property type="match status" value="1"/>
</dbReference>
<dbReference type="AlphaFoldDB" id="A0A511UZZ3"/>
<keyword evidence="6" id="KW-1185">Reference proteome</keyword>
<evidence type="ECO:0000313" key="6">
    <source>
        <dbReference type="Proteomes" id="UP000321491"/>
    </source>
</evidence>
<organism evidence="5 6">
    <name type="scientific">Cerasibacillus quisquiliarum</name>
    <dbReference type="NCBI Taxonomy" id="227865"/>
    <lineage>
        <taxon>Bacteria</taxon>
        <taxon>Bacillati</taxon>
        <taxon>Bacillota</taxon>
        <taxon>Bacilli</taxon>
        <taxon>Bacillales</taxon>
        <taxon>Bacillaceae</taxon>
        <taxon>Cerasibacillus</taxon>
    </lineage>
</organism>
<dbReference type="InterPro" id="IPR036366">
    <property type="entry name" value="PGBDSf"/>
</dbReference>
<dbReference type="InterPro" id="IPR002477">
    <property type="entry name" value="Peptidoglycan-bd-like"/>
</dbReference>
<feature type="compositionally biased region" description="Acidic residues" evidence="2">
    <location>
        <begin position="68"/>
        <end position="79"/>
    </location>
</feature>
<dbReference type="InterPro" id="IPR050695">
    <property type="entry name" value="N-acetylmuramoyl_amidase_3"/>
</dbReference>
<dbReference type="Pfam" id="PF01520">
    <property type="entry name" value="Amidase_3"/>
    <property type="match status" value="1"/>
</dbReference>
<feature type="compositionally biased region" description="Basic and acidic residues" evidence="2">
    <location>
        <begin position="30"/>
        <end position="67"/>
    </location>
</feature>
<accession>A0A511UZZ3</accession>
<evidence type="ECO:0000256" key="3">
    <source>
        <dbReference type="SAM" id="SignalP"/>
    </source>
</evidence>
<comment type="caution">
    <text evidence="5">The sequence shown here is derived from an EMBL/GenBank/DDBJ whole genome shotgun (WGS) entry which is preliminary data.</text>
</comment>
<name>A0A511UZZ3_9BACI</name>
<evidence type="ECO:0000259" key="4">
    <source>
        <dbReference type="SMART" id="SM00646"/>
    </source>
</evidence>
<feature type="chain" id="PRO_5038358652" description="MurNAc-LAA domain-containing protein" evidence="3">
    <location>
        <begin position="23"/>
        <end position="768"/>
    </location>
</feature>
<evidence type="ECO:0000256" key="2">
    <source>
        <dbReference type="SAM" id="MobiDB-lite"/>
    </source>
</evidence>
<dbReference type="GO" id="GO:0008745">
    <property type="term" value="F:N-acetylmuramoyl-L-alanine amidase activity"/>
    <property type="evidence" value="ECO:0007669"/>
    <property type="project" value="InterPro"/>
</dbReference>
<evidence type="ECO:0000313" key="5">
    <source>
        <dbReference type="EMBL" id="GEN32225.1"/>
    </source>
</evidence>
<dbReference type="SUPFAM" id="SSF47090">
    <property type="entry name" value="PGBD-like"/>
    <property type="match status" value="7"/>
</dbReference>
<dbReference type="RefSeq" id="WP_170226725.1">
    <property type="nucleotide sequence ID" value="NZ_BJXW01000034.1"/>
</dbReference>
<dbReference type="CDD" id="cd02696">
    <property type="entry name" value="MurNAc-LAA"/>
    <property type="match status" value="1"/>
</dbReference>
<dbReference type="Pfam" id="PF01471">
    <property type="entry name" value="PG_binding_1"/>
    <property type="match status" value="7"/>
</dbReference>
<dbReference type="PANTHER" id="PTHR30404:SF0">
    <property type="entry name" value="N-ACETYLMURAMOYL-L-ALANINE AMIDASE AMIC"/>
    <property type="match status" value="1"/>
</dbReference>
<feature type="domain" description="MurNAc-LAA" evidence="4">
    <location>
        <begin position="649"/>
        <end position="760"/>
    </location>
</feature>
<dbReference type="EMBL" id="BJXW01000034">
    <property type="protein sequence ID" value="GEN32225.1"/>
    <property type="molecule type" value="Genomic_DNA"/>
</dbReference>